<keyword evidence="5" id="KW-1185">Reference proteome</keyword>
<protein>
    <submittedName>
        <fullName evidence="4">Uncharacterized protein</fullName>
    </submittedName>
</protein>
<evidence type="ECO:0000313" key="4">
    <source>
        <dbReference type="EMBL" id="PVU99944.1"/>
    </source>
</evidence>
<dbReference type="PROSITE" id="PS50297">
    <property type="entry name" value="ANK_REP_REGION"/>
    <property type="match status" value="1"/>
</dbReference>
<dbReference type="PANTHER" id="PTHR24198:SF165">
    <property type="entry name" value="ANKYRIN REPEAT-CONTAINING PROTEIN-RELATED"/>
    <property type="match status" value="1"/>
</dbReference>
<reference evidence="4 5" key="1">
    <citation type="journal article" date="2018" name="MBio">
        <title>Comparative Genomics Reveals the Core Gene Toolbox for the Fungus-Insect Symbiosis.</title>
        <authorList>
            <person name="Wang Y."/>
            <person name="Stata M."/>
            <person name="Wang W."/>
            <person name="Stajich J.E."/>
            <person name="White M.M."/>
            <person name="Moncalvo J.M."/>
        </authorList>
    </citation>
    <scope>NUCLEOTIDE SEQUENCE [LARGE SCALE GENOMIC DNA]</scope>
    <source>
        <strain evidence="4 5">AUS-77-4</strain>
    </source>
</reference>
<dbReference type="PROSITE" id="PS50088">
    <property type="entry name" value="ANK_REPEAT"/>
    <property type="match status" value="2"/>
</dbReference>
<evidence type="ECO:0000313" key="5">
    <source>
        <dbReference type="Proteomes" id="UP000245699"/>
    </source>
</evidence>
<dbReference type="STRING" id="61424.A0A2T9Z5Y0"/>
<dbReference type="AlphaFoldDB" id="A0A2T9Z5Y0"/>
<sequence>MDEILGFQIISRIFVYCQRPELALVSRLFHQVSTSTSVQADYMILEFGKVNVYSTFGYQYIYPILSKKEALVVALVKKGAYPFNHPESILADSFRNGWTKVFKELLLKYKLTSKTSHSDHNTRSDSIILKINESDSATISPFININNLDDSFIKFIGFKGYIDILNLLLNAHKLIINLRHSNSHLAKLLSAKGKNEVKIHKEFDLERYGYNIVLSAIECNHPEILELVLPKIKFSINELTDFSNSAAKSNNNKINEIIGRYTTPDLIYNQDALKNALLGGNLSLVRTITLQGIEIPDIQNQMSVAAKNDNIQITTFLHNYMLTNQPENRLNSTTKQIIDTCCLYAFAIAMVYHNKDICTYFINNGYKISELGERQKYAFQSRDPEFIKFVVENGANIDISNGFPLMYAARSNLDIFKYLVDNGADIYKNYDWILSIALNGKRTDIVQYLLNKSNKPESPNPNQFIEILKKSENDDFYELICVMIDYNPLLSLSAISCDIIHPVHKKKNPLTINLIIETFLDFSVLEYKNQIRKKSIFLDTCELGLTDIVEQIIILSDKIQPFLTKTNNPKQQNSLEKQTMINEGLTKAVGAKKIQTANYLLNLGADMFYKNGLLVSMACKNGLLDFVSQTMNNRNEIQDYGKCLILASKNGHLNICKLIMKKYQTDISQIDIDEAFIYAYLNNYTRVSNYLLDKISDKKVQEKVEFLFACKNGNYSNVNKMLLSGVDIQFKDNLGLLWAITGNHIEVVQLLIRNGADVQTRKNRPLITCCRKGYYDIAKLLISNGANVNARNNMALTCASIQDHIDIVRLLLKLNTFIKQKNNKNGTNTNCNSKKMNCNAVYWACKSGSFRSIRAILTKAAKCAKETSDTSYVYKALVWTVLGQNANGVRALAPYIGDYDHDYFLKAAEMAIKSNWETFYDSIY</sequence>
<keyword evidence="1" id="KW-0677">Repeat</keyword>
<dbReference type="PANTHER" id="PTHR24198">
    <property type="entry name" value="ANKYRIN REPEAT AND PROTEIN KINASE DOMAIN-CONTAINING PROTEIN"/>
    <property type="match status" value="1"/>
</dbReference>
<accession>A0A2T9Z5Y0</accession>
<dbReference type="EMBL" id="MBFT01000011">
    <property type="protein sequence ID" value="PVU99944.1"/>
    <property type="molecule type" value="Genomic_DNA"/>
</dbReference>
<dbReference type="SUPFAM" id="SSF140860">
    <property type="entry name" value="Pseudo ankyrin repeat-like"/>
    <property type="match status" value="1"/>
</dbReference>
<name>A0A2T9Z5Y0_9FUNG</name>
<dbReference type="Pfam" id="PF12796">
    <property type="entry name" value="Ank_2"/>
    <property type="match status" value="2"/>
</dbReference>
<feature type="repeat" description="ANK" evidence="3">
    <location>
        <begin position="761"/>
        <end position="793"/>
    </location>
</feature>
<evidence type="ECO:0000256" key="2">
    <source>
        <dbReference type="ARBA" id="ARBA00023043"/>
    </source>
</evidence>
<comment type="caution">
    <text evidence="4">The sequence shown here is derived from an EMBL/GenBank/DDBJ whole genome shotgun (WGS) entry which is preliminary data.</text>
</comment>
<dbReference type="Proteomes" id="UP000245699">
    <property type="component" value="Unassembled WGS sequence"/>
</dbReference>
<dbReference type="SUPFAM" id="SSF48403">
    <property type="entry name" value="Ankyrin repeat"/>
    <property type="match status" value="2"/>
</dbReference>
<feature type="repeat" description="ANK" evidence="3">
    <location>
        <begin position="731"/>
        <end position="763"/>
    </location>
</feature>
<dbReference type="InterPro" id="IPR036770">
    <property type="entry name" value="Ankyrin_rpt-contain_sf"/>
</dbReference>
<gene>
    <name evidence="4" type="ORF">BB559_000263</name>
</gene>
<dbReference type="InterPro" id="IPR002110">
    <property type="entry name" value="Ankyrin_rpt"/>
</dbReference>
<dbReference type="SMART" id="SM00248">
    <property type="entry name" value="ANK"/>
    <property type="match status" value="13"/>
</dbReference>
<evidence type="ECO:0000256" key="3">
    <source>
        <dbReference type="PROSITE-ProRule" id="PRU00023"/>
    </source>
</evidence>
<organism evidence="4 5">
    <name type="scientific">Furculomyces boomerangus</name>
    <dbReference type="NCBI Taxonomy" id="61424"/>
    <lineage>
        <taxon>Eukaryota</taxon>
        <taxon>Fungi</taxon>
        <taxon>Fungi incertae sedis</taxon>
        <taxon>Zoopagomycota</taxon>
        <taxon>Kickxellomycotina</taxon>
        <taxon>Harpellomycetes</taxon>
        <taxon>Harpellales</taxon>
        <taxon>Harpellaceae</taxon>
        <taxon>Furculomyces</taxon>
    </lineage>
</organism>
<evidence type="ECO:0000256" key="1">
    <source>
        <dbReference type="ARBA" id="ARBA00022737"/>
    </source>
</evidence>
<dbReference type="OrthoDB" id="194358at2759"/>
<keyword evidence="2 3" id="KW-0040">ANK repeat</keyword>
<dbReference type="Gene3D" id="1.25.40.20">
    <property type="entry name" value="Ankyrin repeat-containing domain"/>
    <property type="match status" value="3"/>
</dbReference>
<proteinExistence type="predicted"/>